<evidence type="ECO:0000313" key="1">
    <source>
        <dbReference type="EMBL" id="MDY5132255.1"/>
    </source>
</evidence>
<keyword evidence="2" id="KW-1185">Reference proteome</keyword>
<reference evidence="1 2" key="1">
    <citation type="submission" date="2023-10" db="EMBL/GenBank/DDBJ databases">
        <title>Whole Genome based description of the genera Actinobaculum and Actinotignum reveals a complex phylogenetic relationship within the species included in the genus Actinotignum.</title>
        <authorList>
            <person name="Jensen C.S."/>
            <person name="Dargis R."/>
            <person name="Kemp M."/>
            <person name="Christensen J.J."/>
        </authorList>
    </citation>
    <scope>NUCLEOTIDE SEQUENCE [LARGE SCALE GENOMIC DNA]</scope>
    <source>
        <strain evidence="1 2">SLA_B974</strain>
    </source>
</reference>
<name>A0ABU5G4F2_9ACTO</name>
<evidence type="ECO:0000313" key="2">
    <source>
        <dbReference type="Proteomes" id="UP001275049"/>
    </source>
</evidence>
<sequence length="65" mass="7735">MDYQHLAHVYSTIIYDLQEWLRYEITRCEDTTNAGGKDSVKTKHMATAYLNTKYRLDDLIDDYLN</sequence>
<dbReference type="EMBL" id="JAWNGA010000001">
    <property type="protein sequence ID" value="MDY5132255.1"/>
    <property type="molecule type" value="Genomic_DNA"/>
</dbReference>
<accession>A0ABU5G4F2</accession>
<protein>
    <submittedName>
        <fullName evidence="1">Uncharacterized protein</fullName>
    </submittedName>
</protein>
<gene>
    <name evidence="1" type="ORF">R6G86_00665</name>
</gene>
<comment type="caution">
    <text evidence="1">The sequence shown here is derived from an EMBL/GenBank/DDBJ whole genome shotgun (WGS) entry which is preliminary data.</text>
</comment>
<proteinExistence type="predicted"/>
<dbReference type="RefSeq" id="WP_320754805.1">
    <property type="nucleotide sequence ID" value="NZ_JAWNGA010000001.1"/>
</dbReference>
<organism evidence="1 2">
    <name type="scientific">Actinotignum urinale</name>
    <dbReference type="NCBI Taxonomy" id="190146"/>
    <lineage>
        <taxon>Bacteria</taxon>
        <taxon>Bacillati</taxon>
        <taxon>Actinomycetota</taxon>
        <taxon>Actinomycetes</taxon>
        <taxon>Actinomycetales</taxon>
        <taxon>Actinomycetaceae</taxon>
        <taxon>Actinotignum</taxon>
    </lineage>
</organism>
<dbReference type="Proteomes" id="UP001275049">
    <property type="component" value="Unassembled WGS sequence"/>
</dbReference>